<dbReference type="GO" id="GO:0003700">
    <property type="term" value="F:DNA-binding transcription factor activity"/>
    <property type="evidence" value="ECO:0007669"/>
    <property type="project" value="InterPro"/>
</dbReference>
<evidence type="ECO:0000313" key="9">
    <source>
        <dbReference type="Proteomes" id="UP001152484"/>
    </source>
</evidence>
<proteinExistence type="predicted"/>
<keyword evidence="9" id="KW-1185">Reference proteome</keyword>
<keyword evidence="4" id="KW-0804">Transcription</keyword>
<dbReference type="PROSITE" id="PS51294">
    <property type="entry name" value="HTH_MYB"/>
    <property type="match status" value="1"/>
</dbReference>
<evidence type="ECO:0000256" key="6">
    <source>
        <dbReference type="SAM" id="MobiDB-lite"/>
    </source>
</evidence>
<dbReference type="FunFam" id="1.10.10.60:FF:000007">
    <property type="entry name" value="Two-component response regulator"/>
    <property type="match status" value="1"/>
</dbReference>
<dbReference type="PANTHER" id="PTHR31003">
    <property type="entry name" value="MYB FAMILY TRANSCRIPTION FACTOR"/>
    <property type="match status" value="1"/>
</dbReference>
<protein>
    <recommendedName>
        <fullName evidence="7">HTH myb-type domain-containing protein</fullName>
    </recommendedName>
</protein>
<gene>
    <name evidence="8" type="ORF">CEURO_LOCUS3196</name>
</gene>
<dbReference type="AlphaFoldDB" id="A0A9P1E0D9"/>
<dbReference type="GO" id="GO:0000976">
    <property type="term" value="F:transcription cis-regulatory region binding"/>
    <property type="evidence" value="ECO:0007669"/>
    <property type="project" value="UniProtKB-ARBA"/>
</dbReference>
<comment type="subcellular location">
    <subcellularLocation>
        <location evidence="1">Nucleus</location>
    </subcellularLocation>
</comment>
<keyword evidence="3" id="KW-0238">DNA-binding</keyword>
<sequence length="332" mass="36996">MGSNYGRELKLDLTSADSVLPKMTVSDCLAAPEASDDISSKLSQLNCFLHALGEESAKIQAFKRELPLSMLIISHAIEKLKEEAMELKGKENDSAVEEGFQASVKRDPGDEEAGAERSIDDHKKNWMSSVTLWDRPVSECHFPNGKSDDGDRFRPVELKKEGGAFRPYKKTEAKDMEKVLDLPVYEKAGEGSSSIDVWGHETGIGMNFSPQRRKKRRCWSPELHRRFVDALHRLGGAHAATPKQIIDIMRVDGLTNDEVKSHLQKYRLNVKKLPAWRSSSSPSNLITAQYHSVGGPLHLSSCARDISLSLTSIQEEEEVSQSSCETRTFIVA</sequence>
<keyword evidence="2" id="KW-0805">Transcription regulation</keyword>
<feature type="compositionally biased region" description="Basic and acidic residues" evidence="6">
    <location>
        <begin position="104"/>
        <end position="121"/>
    </location>
</feature>
<dbReference type="GO" id="GO:0005634">
    <property type="term" value="C:nucleus"/>
    <property type="evidence" value="ECO:0007669"/>
    <property type="project" value="UniProtKB-SubCell"/>
</dbReference>
<dbReference type="Pfam" id="PF00249">
    <property type="entry name" value="Myb_DNA-binding"/>
    <property type="match status" value="1"/>
</dbReference>
<organism evidence="8 9">
    <name type="scientific">Cuscuta europaea</name>
    <name type="common">European dodder</name>
    <dbReference type="NCBI Taxonomy" id="41803"/>
    <lineage>
        <taxon>Eukaryota</taxon>
        <taxon>Viridiplantae</taxon>
        <taxon>Streptophyta</taxon>
        <taxon>Embryophyta</taxon>
        <taxon>Tracheophyta</taxon>
        <taxon>Spermatophyta</taxon>
        <taxon>Magnoliopsida</taxon>
        <taxon>eudicotyledons</taxon>
        <taxon>Gunneridae</taxon>
        <taxon>Pentapetalae</taxon>
        <taxon>asterids</taxon>
        <taxon>lamiids</taxon>
        <taxon>Solanales</taxon>
        <taxon>Convolvulaceae</taxon>
        <taxon>Cuscuteae</taxon>
        <taxon>Cuscuta</taxon>
        <taxon>Cuscuta subgen. Cuscuta</taxon>
    </lineage>
</organism>
<dbReference type="OrthoDB" id="1908613at2759"/>
<dbReference type="InterPro" id="IPR044787">
    <property type="entry name" value="HHO5-like"/>
</dbReference>
<keyword evidence="5" id="KW-0539">Nucleus</keyword>
<dbReference type="InterPro" id="IPR017930">
    <property type="entry name" value="Myb_dom"/>
</dbReference>
<evidence type="ECO:0000256" key="3">
    <source>
        <dbReference type="ARBA" id="ARBA00023125"/>
    </source>
</evidence>
<dbReference type="InterPro" id="IPR058673">
    <property type="entry name" value="HHO5-like_N"/>
</dbReference>
<dbReference type="Proteomes" id="UP001152484">
    <property type="component" value="Unassembled WGS sequence"/>
</dbReference>
<evidence type="ECO:0000256" key="4">
    <source>
        <dbReference type="ARBA" id="ARBA00023163"/>
    </source>
</evidence>
<dbReference type="InterPro" id="IPR006447">
    <property type="entry name" value="Myb_dom_plants"/>
</dbReference>
<dbReference type="InterPro" id="IPR001005">
    <property type="entry name" value="SANT/Myb"/>
</dbReference>
<evidence type="ECO:0000313" key="8">
    <source>
        <dbReference type="EMBL" id="CAH9069398.1"/>
    </source>
</evidence>
<dbReference type="Gene3D" id="1.10.10.60">
    <property type="entry name" value="Homeodomain-like"/>
    <property type="match status" value="1"/>
</dbReference>
<feature type="domain" description="HTH myb-type" evidence="7">
    <location>
        <begin position="211"/>
        <end position="271"/>
    </location>
</feature>
<evidence type="ECO:0000256" key="5">
    <source>
        <dbReference type="ARBA" id="ARBA00023242"/>
    </source>
</evidence>
<accession>A0A9P1E0D9</accession>
<dbReference type="EMBL" id="CAMAPE010000005">
    <property type="protein sequence ID" value="CAH9069398.1"/>
    <property type="molecule type" value="Genomic_DNA"/>
</dbReference>
<comment type="caution">
    <text evidence="8">The sequence shown here is derived from an EMBL/GenBank/DDBJ whole genome shotgun (WGS) entry which is preliminary data.</text>
</comment>
<name>A0A9P1E0D9_CUSEU</name>
<reference evidence="8" key="1">
    <citation type="submission" date="2022-07" db="EMBL/GenBank/DDBJ databases">
        <authorList>
            <person name="Macas J."/>
            <person name="Novak P."/>
            <person name="Neumann P."/>
        </authorList>
    </citation>
    <scope>NUCLEOTIDE SEQUENCE</scope>
</reference>
<dbReference type="InterPro" id="IPR009057">
    <property type="entry name" value="Homeodomain-like_sf"/>
</dbReference>
<dbReference type="GO" id="GO:0010597">
    <property type="term" value="P:green leaf volatile biosynthetic process"/>
    <property type="evidence" value="ECO:0007669"/>
    <property type="project" value="UniProtKB-ARBA"/>
</dbReference>
<dbReference type="Pfam" id="PF26575">
    <property type="entry name" value="HHO5_N"/>
    <property type="match status" value="1"/>
</dbReference>
<evidence type="ECO:0000256" key="1">
    <source>
        <dbReference type="ARBA" id="ARBA00004123"/>
    </source>
</evidence>
<dbReference type="NCBIfam" id="TIGR01557">
    <property type="entry name" value="myb_SHAQKYF"/>
    <property type="match status" value="1"/>
</dbReference>
<dbReference type="SUPFAM" id="SSF46689">
    <property type="entry name" value="Homeodomain-like"/>
    <property type="match status" value="1"/>
</dbReference>
<dbReference type="PANTHER" id="PTHR31003:SF22">
    <property type="entry name" value="TRANSCRIPTION FACTOR HHO5"/>
    <property type="match status" value="1"/>
</dbReference>
<feature type="region of interest" description="Disordered" evidence="6">
    <location>
        <begin position="101"/>
        <end position="121"/>
    </location>
</feature>
<evidence type="ECO:0000256" key="2">
    <source>
        <dbReference type="ARBA" id="ARBA00023015"/>
    </source>
</evidence>
<evidence type="ECO:0000259" key="7">
    <source>
        <dbReference type="PROSITE" id="PS51294"/>
    </source>
</evidence>